<evidence type="ECO:0000256" key="9">
    <source>
        <dbReference type="ARBA" id="ARBA00022989"/>
    </source>
</evidence>
<dbReference type="STRING" id="1494590.ATN84_05885"/>
<keyword evidence="5 14" id="KW-1003">Cell membrane</keyword>
<evidence type="ECO:0000256" key="11">
    <source>
        <dbReference type="ARBA" id="ARBA00023004"/>
    </source>
</evidence>
<keyword evidence="11 14" id="KW-0408">Iron</keyword>
<evidence type="ECO:0000256" key="6">
    <source>
        <dbReference type="ARBA" id="ARBA00022617"/>
    </source>
</evidence>
<evidence type="ECO:0000256" key="13">
    <source>
        <dbReference type="ARBA" id="ARBA00048390"/>
    </source>
</evidence>
<evidence type="ECO:0000256" key="14">
    <source>
        <dbReference type="HAMAP-Rule" id="MF_02239"/>
    </source>
</evidence>
<dbReference type="OrthoDB" id="9800824at2"/>
<evidence type="ECO:0000256" key="2">
    <source>
        <dbReference type="ARBA" id="ARBA00005073"/>
    </source>
</evidence>
<comment type="cofactor">
    <cofactor evidence="14">
        <name>heme b</name>
        <dbReference type="ChEBI" id="CHEBI:60344"/>
    </cofactor>
    <text evidence="14">Binds 1 heme b (iron(II)-protoporphyrin IX) group per subunit.</text>
</comment>
<organism evidence="15 16">
    <name type="scientific">Paramesorhizobium deserti</name>
    <dbReference type="NCBI Taxonomy" id="1494590"/>
    <lineage>
        <taxon>Bacteria</taxon>
        <taxon>Pseudomonadati</taxon>
        <taxon>Pseudomonadota</taxon>
        <taxon>Alphaproteobacteria</taxon>
        <taxon>Hyphomicrobiales</taxon>
        <taxon>Phyllobacteriaceae</taxon>
        <taxon>Paramesorhizobium</taxon>
    </lineage>
</organism>
<comment type="subunit">
    <text evidence="14">Homodimer.</text>
</comment>
<comment type="catalytic activity">
    <reaction evidence="13 14">
        <text>protoporphyrinogen IX + 3 A = protoporphyrin IX + 3 AH2</text>
        <dbReference type="Rhea" id="RHEA:62000"/>
        <dbReference type="ChEBI" id="CHEBI:13193"/>
        <dbReference type="ChEBI" id="CHEBI:17499"/>
        <dbReference type="ChEBI" id="CHEBI:57306"/>
        <dbReference type="ChEBI" id="CHEBI:57307"/>
    </reaction>
</comment>
<keyword evidence="8 14" id="KW-0479">Metal-binding</keyword>
<name>A0A135I1C6_9HYPH</name>
<evidence type="ECO:0000256" key="5">
    <source>
        <dbReference type="ARBA" id="ARBA00022475"/>
    </source>
</evidence>
<dbReference type="Pfam" id="PF03653">
    <property type="entry name" value="UPF0093"/>
    <property type="match status" value="1"/>
</dbReference>
<comment type="caution">
    <text evidence="15">The sequence shown here is derived from an EMBL/GenBank/DDBJ whole genome shotgun (WGS) entry which is preliminary data.</text>
</comment>
<feature type="transmembrane region" description="Helical" evidence="14">
    <location>
        <begin position="16"/>
        <end position="37"/>
    </location>
</feature>
<keyword evidence="12 14" id="KW-0472">Membrane</keyword>
<keyword evidence="7 14" id="KW-0812">Transmembrane</keyword>
<dbReference type="EMBL" id="LNTU01000001">
    <property type="protein sequence ID" value="KXF79249.1"/>
    <property type="molecule type" value="Genomic_DNA"/>
</dbReference>
<keyword evidence="9 14" id="KW-1133">Transmembrane helix</keyword>
<feature type="transmembrane region" description="Helical" evidence="14">
    <location>
        <begin position="160"/>
        <end position="178"/>
    </location>
</feature>
<feature type="transmembrane region" description="Helical" evidence="14">
    <location>
        <begin position="91"/>
        <end position="112"/>
    </location>
</feature>
<dbReference type="GO" id="GO:0046872">
    <property type="term" value="F:metal ion binding"/>
    <property type="evidence" value="ECO:0007669"/>
    <property type="project" value="UniProtKB-KW"/>
</dbReference>
<evidence type="ECO:0000313" key="16">
    <source>
        <dbReference type="Proteomes" id="UP000070107"/>
    </source>
</evidence>
<comment type="pathway">
    <text evidence="2 14">Porphyrin-containing compound metabolism; protoporphyrin-IX biosynthesis; protoporphyrin-IX from protoporphyrinogen-IX: step 1/1.</text>
</comment>
<comment type="similarity">
    <text evidence="3 14">Belongs to the HemJ family.</text>
</comment>
<feature type="binding site" description="axial binding residue" evidence="14">
    <location>
        <position position="50"/>
    </location>
    <ligand>
        <name>heme</name>
        <dbReference type="ChEBI" id="CHEBI:30413"/>
    </ligand>
    <ligandPart>
        <name>Fe</name>
        <dbReference type="ChEBI" id="CHEBI:18248"/>
    </ligandPart>
</feature>
<evidence type="ECO:0000313" key="15">
    <source>
        <dbReference type="EMBL" id="KXF79249.1"/>
    </source>
</evidence>
<comment type="function">
    <text evidence="14">Catalyzes the oxidation of protoporphyrinogen IX to protoporphyrin IX.</text>
</comment>
<evidence type="ECO:0000256" key="1">
    <source>
        <dbReference type="ARBA" id="ARBA00004651"/>
    </source>
</evidence>
<evidence type="ECO:0000256" key="4">
    <source>
        <dbReference type="ARBA" id="ARBA00017504"/>
    </source>
</evidence>
<dbReference type="HAMAP" id="MF_02239">
    <property type="entry name" value="HemJ"/>
    <property type="match status" value="1"/>
</dbReference>
<keyword evidence="10 14" id="KW-0560">Oxidoreductase</keyword>
<gene>
    <name evidence="15" type="ORF">ATN84_05885</name>
</gene>
<feature type="transmembrane region" description="Helical" evidence="14">
    <location>
        <begin position="49"/>
        <end position="70"/>
    </location>
</feature>
<dbReference type="AlphaFoldDB" id="A0A135I1C6"/>
<dbReference type="NCBIfam" id="TIGR00701">
    <property type="entry name" value="protoporphyrinogen oxidase HemJ"/>
    <property type="match status" value="1"/>
</dbReference>
<evidence type="ECO:0000256" key="3">
    <source>
        <dbReference type="ARBA" id="ARBA00006501"/>
    </source>
</evidence>
<accession>A0A135I1C6</accession>
<feature type="binding site" description="axial binding residue" evidence="14">
    <location>
        <position position="125"/>
    </location>
    <ligand>
        <name>heme</name>
        <dbReference type="ChEBI" id="CHEBI:30413"/>
    </ligand>
    <ligandPart>
        <name>Fe</name>
        <dbReference type="ChEBI" id="CHEBI:18248"/>
    </ligandPart>
</feature>
<dbReference type="InterPro" id="IPR005265">
    <property type="entry name" value="HemJ-like"/>
</dbReference>
<evidence type="ECO:0000256" key="10">
    <source>
        <dbReference type="ARBA" id="ARBA00023002"/>
    </source>
</evidence>
<reference evidence="15 16" key="1">
    <citation type="submission" date="2015-11" db="EMBL/GenBank/DDBJ databases">
        <title>Draft genome sequence of Paramesorhizobium deserti A-3-E, a strain highly resistant to diverse beta-lactam antibiotics.</title>
        <authorList>
            <person name="Lv R."/>
            <person name="Yang X."/>
            <person name="Fang N."/>
            <person name="Guo J."/>
            <person name="Luo X."/>
            <person name="Peng F."/>
            <person name="Yang R."/>
            <person name="Cui Y."/>
            <person name="Fang C."/>
            <person name="Song Y."/>
        </authorList>
    </citation>
    <scope>NUCLEOTIDE SEQUENCE [LARGE SCALE GENOMIC DNA]</scope>
    <source>
        <strain evidence="15 16">A-3-E</strain>
    </source>
</reference>
<comment type="subcellular location">
    <subcellularLocation>
        <location evidence="1 14">Cell membrane</location>
        <topology evidence="1 14">Multi-pass membrane protein</topology>
    </subcellularLocation>
</comment>
<dbReference type="PANTHER" id="PTHR40255:SF1">
    <property type="entry name" value="PROTOPORPHYRINOGEN IX OXIDASE"/>
    <property type="match status" value="1"/>
</dbReference>
<evidence type="ECO:0000256" key="8">
    <source>
        <dbReference type="ARBA" id="ARBA00022723"/>
    </source>
</evidence>
<keyword evidence="16" id="KW-1185">Reference proteome</keyword>
<dbReference type="RefSeq" id="WP_068880586.1">
    <property type="nucleotide sequence ID" value="NZ_LNTU01000001.1"/>
</dbReference>
<dbReference type="PANTHER" id="PTHR40255">
    <property type="entry name" value="UPF0093 MEMBRANE PROTEIN SLR1790"/>
    <property type="match status" value="1"/>
</dbReference>
<keyword evidence="6 14" id="KW-0349">Heme</keyword>
<dbReference type="GO" id="GO:0070818">
    <property type="term" value="F:protoporphyrinogen oxidase activity"/>
    <property type="evidence" value="ECO:0007669"/>
    <property type="project" value="UniProtKB-UniRule"/>
</dbReference>
<dbReference type="Proteomes" id="UP000070107">
    <property type="component" value="Unassembled WGS sequence"/>
</dbReference>
<protein>
    <recommendedName>
        <fullName evidence="4 14">Protoporphyrinogen IX oxidase</fullName>
        <shortName evidence="14">PPO</shortName>
        <ecNumber evidence="14">1.3.99.-</ecNumber>
    </recommendedName>
</protein>
<evidence type="ECO:0000256" key="7">
    <source>
        <dbReference type="ARBA" id="ARBA00022692"/>
    </source>
</evidence>
<dbReference type="GO" id="GO:0006782">
    <property type="term" value="P:protoporphyrinogen IX biosynthetic process"/>
    <property type="evidence" value="ECO:0007669"/>
    <property type="project" value="UniProtKB-UniRule"/>
</dbReference>
<feature type="transmembrane region" description="Helical" evidence="14">
    <location>
        <begin position="118"/>
        <end position="139"/>
    </location>
</feature>
<proteinExistence type="inferred from homology"/>
<dbReference type="UniPathway" id="UPA00251">
    <property type="reaction ID" value="UER00324"/>
</dbReference>
<evidence type="ECO:0000256" key="12">
    <source>
        <dbReference type="ARBA" id="ARBA00023136"/>
    </source>
</evidence>
<dbReference type="EC" id="1.3.99.-" evidence="14"/>
<dbReference type="GO" id="GO:0005886">
    <property type="term" value="C:plasma membrane"/>
    <property type="evidence" value="ECO:0007669"/>
    <property type="project" value="UniProtKB-SubCell"/>
</dbReference>
<sequence>MSSQTEENPAASGRKAAVRAVVGLAVVAAGLALMFHVNPDVAYPWVKAIHVMAVISWMAGMFYLPRLFVYHCDAEPGSVQSETFKVMEQRLLRYIINPAMAVTWIMGLWLAWKIFGFSGGWLHVKLAAVVLLSAVHGYFSKAVRLFAADKNEKSARHWRMMNEVPTILMVIIVIMVIVKPF</sequence>